<accession>A0A264W4C7</accession>
<dbReference type="PRINTS" id="PR00036">
    <property type="entry name" value="HTHLACI"/>
</dbReference>
<evidence type="ECO:0000256" key="4">
    <source>
        <dbReference type="ARBA" id="ARBA00023163"/>
    </source>
</evidence>
<dbReference type="SUPFAM" id="SSF53822">
    <property type="entry name" value="Periplasmic binding protein-like I"/>
    <property type="match status" value="1"/>
</dbReference>
<name>A0A264W4C7_9BACL</name>
<keyword evidence="2" id="KW-0805">Transcription regulation</keyword>
<feature type="domain" description="HTH lacI-type" evidence="5">
    <location>
        <begin position="2"/>
        <end position="56"/>
    </location>
</feature>
<dbReference type="PANTHER" id="PTHR30146:SF95">
    <property type="entry name" value="RIBOSE OPERON REPRESSOR"/>
    <property type="match status" value="1"/>
</dbReference>
<dbReference type="PROSITE" id="PS00356">
    <property type="entry name" value="HTH_LACI_1"/>
    <property type="match status" value="1"/>
</dbReference>
<dbReference type="PANTHER" id="PTHR30146">
    <property type="entry name" value="LACI-RELATED TRANSCRIPTIONAL REPRESSOR"/>
    <property type="match status" value="1"/>
</dbReference>
<keyword evidence="3" id="KW-0238">DNA-binding</keyword>
<evidence type="ECO:0000313" key="7">
    <source>
        <dbReference type="EMBL" id="OZS78424.1"/>
    </source>
</evidence>
<dbReference type="CDD" id="cd01392">
    <property type="entry name" value="HTH_LacI"/>
    <property type="match status" value="1"/>
</dbReference>
<dbReference type="OrthoDB" id="9796186at2"/>
<keyword evidence="1" id="KW-0678">Repressor</keyword>
<evidence type="ECO:0000256" key="3">
    <source>
        <dbReference type="ARBA" id="ARBA00023125"/>
    </source>
</evidence>
<dbReference type="GO" id="GO:0003700">
    <property type="term" value="F:DNA-binding transcription factor activity"/>
    <property type="evidence" value="ECO:0007669"/>
    <property type="project" value="TreeGrafter"/>
</dbReference>
<evidence type="ECO:0000313" key="8">
    <source>
        <dbReference type="Proteomes" id="UP000217065"/>
    </source>
</evidence>
<sequence>MATIRDVAKHAGVSVATVSRYLNGKGYVGADTAQAVQRAINDLNYEMNSVARSLTTKQSNLIGLILPDITNPFFPELARAVEDVALTYGYTVVLCNSDENPEKEKNYIETLQKKYVAGFIVTSSQQNRDVYMELKKPMVALDRPIDVSIPCVISSNRQGVKDSTCSLIESGCKELLFVEGPNHIQSASERKQGFEEAMAEVTNVNEHHIQANFHFDESYEKVKAYVTAHPEVDGIVTSSDVAALGAIRACTELGLVIPQDIQIIGFDGIQLGEMLSPPLSTVRQDIYKLGAMAARILIKQIEKEPLESLYYEVPVELVHRGTTRS</sequence>
<gene>
    <name evidence="7" type="ORF">CF394_06605</name>
</gene>
<dbReference type="InterPro" id="IPR001387">
    <property type="entry name" value="Cro/C1-type_HTH"/>
</dbReference>
<organism evidence="7 8">
    <name type="scientific">Tetzosporium hominis</name>
    <dbReference type="NCBI Taxonomy" id="2020506"/>
    <lineage>
        <taxon>Bacteria</taxon>
        <taxon>Bacillati</taxon>
        <taxon>Bacillota</taxon>
        <taxon>Bacilli</taxon>
        <taxon>Bacillales</taxon>
        <taxon>Caryophanaceae</taxon>
        <taxon>Tetzosporium</taxon>
    </lineage>
</organism>
<dbReference type="InterPro" id="IPR001761">
    <property type="entry name" value="Peripla_BP/Lac1_sug-bd_dom"/>
</dbReference>
<dbReference type="PROSITE" id="PS50932">
    <property type="entry name" value="HTH_LACI_2"/>
    <property type="match status" value="1"/>
</dbReference>
<dbReference type="GO" id="GO:0000976">
    <property type="term" value="F:transcription cis-regulatory region binding"/>
    <property type="evidence" value="ECO:0007669"/>
    <property type="project" value="TreeGrafter"/>
</dbReference>
<dbReference type="Proteomes" id="UP000217065">
    <property type="component" value="Unassembled WGS sequence"/>
</dbReference>
<evidence type="ECO:0000256" key="1">
    <source>
        <dbReference type="ARBA" id="ARBA00022491"/>
    </source>
</evidence>
<dbReference type="CDD" id="cd06291">
    <property type="entry name" value="PBP1_Qymf-like"/>
    <property type="match status" value="1"/>
</dbReference>
<dbReference type="EMBL" id="NOKQ01000196">
    <property type="protein sequence ID" value="OZS78424.1"/>
    <property type="molecule type" value="Genomic_DNA"/>
</dbReference>
<proteinExistence type="predicted"/>
<protein>
    <submittedName>
        <fullName evidence="7">Transcriptional regulator</fullName>
    </submittedName>
</protein>
<dbReference type="Gene3D" id="1.10.260.40">
    <property type="entry name" value="lambda repressor-like DNA-binding domains"/>
    <property type="match status" value="1"/>
</dbReference>
<reference evidence="7 8" key="1">
    <citation type="submission" date="2017-07" db="EMBL/GenBank/DDBJ databases">
        <title>Tetzosporium hominis gen.nov. sp.nov.</title>
        <authorList>
            <person name="Tetz G."/>
            <person name="Tetz V."/>
        </authorList>
    </citation>
    <scope>NUCLEOTIDE SEQUENCE [LARGE SCALE GENOMIC DNA]</scope>
    <source>
        <strain evidence="7 8">VT-49</strain>
    </source>
</reference>
<dbReference type="Pfam" id="PF00532">
    <property type="entry name" value="Peripla_BP_1"/>
    <property type="match status" value="1"/>
</dbReference>
<dbReference type="Gene3D" id="3.40.50.2300">
    <property type="match status" value="2"/>
</dbReference>
<dbReference type="AlphaFoldDB" id="A0A264W4C7"/>
<evidence type="ECO:0000259" key="6">
    <source>
        <dbReference type="PROSITE" id="PS50943"/>
    </source>
</evidence>
<comment type="caution">
    <text evidence="7">The sequence shown here is derived from an EMBL/GenBank/DDBJ whole genome shotgun (WGS) entry which is preliminary data.</text>
</comment>
<dbReference type="SUPFAM" id="SSF47413">
    <property type="entry name" value="lambda repressor-like DNA-binding domains"/>
    <property type="match status" value="1"/>
</dbReference>
<keyword evidence="4" id="KW-0804">Transcription</keyword>
<evidence type="ECO:0000259" key="5">
    <source>
        <dbReference type="PROSITE" id="PS50932"/>
    </source>
</evidence>
<keyword evidence="8" id="KW-1185">Reference proteome</keyword>
<dbReference type="InterPro" id="IPR028082">
    <property type="entry name" value="Peripla_BP_I"/>
</dbReference>
<dbReference type="RefSeq" id="WP_094942444.1">
    <property type="nucleotide sequence ID" value="NZ_NOKQ01000196.1"/>
</dbReference>
<dbReference type="InterPro" id="IPR010982">
    <property type="entry name" value="Lambda_DNA-bd_dom_sf"/>
</dbReference>
<dbReference type="SMART" id="SM00354">
    <property type="entry name" value="HTH_LACI"/>
    <property type="match status" value="1"/>
</dbReference>
<dbReference type="PROSITE" id="PS50943">
    <property type="entry name" value="HTH_CROC1"/>
    <property type="match status" value="1"/>
</dbReference>
<dbReference type="Pfam" id="PF00356">
    <property type="entry name" value="LacI"/>
    <property type="match status" value="1"/>
</dbReference>
<dbReference type="InterPro" id="IPR000843">
    <property type="entry name" value="HTH_LacI"/>
</dbReference>
<feature type="domain" description="HTH cro/C1-type" evidence="6">
    <location>
        <begin position="3"/>
        <end position="41"/>
    </location>
</feature>
<evidence type="ECO:0000256" key="2">
    <source>
        <dbReference type="ARBA" id="ARBA00023015"/>
    </source>
</evidence>